<dbReference type="AlphaFoldDB" id="A0A7R8WD32"/>
<accession>A0A7R8WD32</accession>
<proteinExistence type="predicted"/>
<reference evidence="2" key="1">
    <citation type="submission" date="2020-11" db="EMBL/GenBank/DDBJ databases">
        <authorList>
            <person name="Tran Van P."/>
        </authorList>
    </citation>
    <scope>NUCLEOTIDE SEQUENCE</scope>
</reference>
<protein>
    <submittedName>
        <fullName evidence="2">Uncharacterized protein</fullName>
    </submittedName>
</protein>
<name>A0A7R8WD32_9CRUS</name>
<feature type="compositionally biased region" description="Low complexity" evidence="1">
    <location>
        <begin position="363"/>
        <end position="378"/>
    </location>
</feature>
<gene>
    <name evidence="2" type="ORF">CTOB1V02_LOCUS4986</name>
</gene>
<sequence>MSSAVTQPKIIEQKRSDGREGKESMHLTEPDAAGDGPKEPPSSPSDEFLGDPAIGALKYVHYETDTLDLLRSEIKNSVATLKPKAPLLYASYGGVKRVQIRNLPKDISTSEIKRILALFGNLVPRSLFLLPGSGVCHATMFQGKSCVLLFAVLHGKIQLPGSPKKLEITFLRSQEEYLMGLPPSIQGVPLNCNLFTNDPRKALISSLRSDQSRSHREGTGQATAWFTIEPPRFDVAMMLPRHLFEPLEDKADYAGPLKPRIDLRLSKVCNELFVLFSKGSRVRHFELEELSETTEEGLQRLKWLRSQVEPEGTQRLYEIWKVLKSRQESEKSTAGQRKTPSPTSTPSTLLASHRDESLGMKETSSATTTTGSATRTSDLPYQALSSSSVQSLSMFQLLPTKPSTSEPYLRTLDPNAKEFIPHQDCTSPSFLTFPQSAFVDQFEDFPETDEAWENFYMTYETCNGYCSGS</sequence>
<organism evidence="2">
    <name type="scientific">Cyprideis torosa</name>
    <dbReference type="NCBI Taxonomy" id="163714"/>
    <lineage>
        <taxon>Eukaryota</taxon>
        <taxon>Metazoa</taxon>
        <taxon>Ecdysozoa</taxon>
        <taxon>Arthropoda</taxon>
        <taxon>Crustacea</taxon>
        <taxon>Oligostraca</taxon>
        <taxon>Ostracoda</taxon>
        <taxon>Podocopa</taxon>
        <taxon>Podocopida</taxon>
        <taxon>Cytherocopina</taxon>
        <taxon>Cytheroidea</taxon>
        <taxon>Cytherideidae</taxon>
        <taxon>Cyprideis</taxon>
    </lineage>
</organism>
<evidence type="ECO:0000256" key="1">
    <source>
        <dbReference type="SAM" id="MobiDB-lite"/>
    </source>
</evidence>
<feature type="compositionally biased region" description="Basic and acidic residues" evidence="1">
    <location>
        <begin position="11"/>
        <end position="29"/>
    </location>
</feature>
<feature type="region of interest" description="Disordered" evidence="1">
    <location>
        <begin position="1"/>
        <end position="47"/>
    </location>
</feature>
<feature type="region of interest" description="Disordered" evidence="1">
    <location>
        <begin position="328"/>
        <end position="378"/>
    </location>
</feature>
<evidence type="ECO:0000313" key="2">
    <source>
        <dbReference type="EMBL" id="CAD7227077.1"/>
    </source>
</evidence>
<dbReference type="EMBL" id="OB661026">
    <property type="protein sequence ID" value="CAD7227077.1"/>
    <property type="molecule type" value="Genomic_DNA"/>
</dbReference>
<feature type="compositionally biased region" description="Low complexity" evidence="1">
    <location>
        <begin position="339"/>
        <end position="348"/>
    </location>
</feature>